<protein>
    <recommendedName>
        <fullName evidence="5">Cation/H+ exchanger domain-containing protein</fullName>
    </recommendedName>
</protein>
<sequence length="765" mass="81157">MAGSKQDGRVDSSMNGGSTELRIRTGRRSSQAIPQPQPTTLMGHVRLKIDRWKPATASGISVSLEMLLLAAVVYGVLVFAIGKAFLPGSPAFATLVIWICSVVGAEIAHWLRIPRVVGMLGTGLLLANVPGGVVEAFPDKWGVQMRAAALATIFLRCGLELEFKTMSLYKWPALRLAFLPGVTEAIFDAGVATAVFHMPFPLALSLGFILKAVGPGLVVPAMFQLQKQGLGANKGIPSTVVIAASFDDIIAITGFSIFVNIAIATGENAAWQIASGPLQVLFGMGGGIIAGAVLGCTRIFNNKYKRLIGIYGAALLIMFFLEYFDMLSGGALGSLTVGLVTCYMWEHGKPGRLSQGPNNSYSADIERVAALVWNWVMEPMLFATIGTSIVFAELPQGTIPKSLLVVCTGLVLRTIITYFIMGRRRYTWKEQLFYAVAWTPKATVQASLSAVPLSLINRTMVNDPNYEQWVQWGSDLLATGIFAIIICATLGTAMVFWLAPVLLDKSEDEAGLYRSSRSMSRALTKQQSLGTMMTQQQHPLGLGHGPEHLDPIAVLQDLRMADDHTKINEYFDAIEKLVTLVMEGHGQQAKDEGLCDAVMDLQEAISRDVGPRQLTVRQMLHSAALRSRQPAITAAAADQLVRLSLTGIGSAIERHGSGSDGAVQGVSPKAAAVAAAVLQGTSPRSGNNNNAPLGDVEQGMALESVGSTNVPAPASAHTPPVLSAVAPRAVASSSQGAPGVGSGTGTSSRIESPFKAAAERLPSDN</sequence>
<evidence type="ECO:0000256" key="2">
    <source>
        <dbReference type="SAM" id="Phobius"/>
    </source>
</evidence>
<gene>
    <name evidence="3" type="ORF">BQ4739_LOCUS6676</name>
</gene>
<feature type="transmembrane region" description="Helical" evidence="2">
    <location>
        <begin position="476"/>
        <end position="499"/>
    </location>
</feature>
<dbReference type="Proteomes" id="UP000256970">
    <property type="component" value="Unassembled WGS sequence"/>
</dbReference>
<dbReference type="GO" id="GO:0098662">
    <property type="term" value="P:inorganic cation transmembrane transport"/>
    <property type="evidence" value="ECO:0007669"/>
    <property type="project" value="TreeGrafter"/>
</dbReference>
<keyword evidence="4" id="KW-1185">Reference proteome</keyword>
<accession>A0A383VMV9</accession>
<organism evidence="3 4">
    <name type="scientific">Tetradesmus obliquus</name>
    <name type="common">Green alga</name>
    <name type="synonym">Acutodesmus obliquus</name>
    <dbReference type="NCBI Taxonomy" id="3088"/>
    <lineage>
        <taxon>Eukaryota</taxon>
        <taxon>Viridiplantae</taxon>
        <taxon>Chlorophyta</taxon>
        <taxon>core chlorophytes</taxon>
        <taxon>Chlorophyceae</taxon>
        <taxon>CS clade</taxon>
        <taxon>Sphaeropleales</taxon>
        <taxon>Scenedesmaceae</taxon>
        <taxon>Tetradesmus</taxon>
    </lineage>
</organism>
<feature type="transmembrane region" description="Helical" evidence="2">
    <location>
        <begin position="235"/>
        <end position="263"/>
    </location>
</feature>
<dbReference type="PANTHER" id="PTHR31102:SF1">
    <property type="entry name" value="CATION_H+ EXCHANGER DOMAIN-CONTAINING PROTEIN"/>
    <property type="match status" value="1"/>
</dbReference>
<feature type="transmembrane region" description="Helical" evidence="2">
    <location>
        <begin position="330"/>
        <end position="347"/>
    </location>
</feature>
<reference evidence="3 4" key="1">
    <citation type="submission" date="2016-10" db="EMBL/GenBank/DDBJ databases">
        <authorList>
            <person name="Cai Z."/>
        </authorList>
    </citation>
    <scope>NUCLEOTIDE SEQUENCE [LARGE SCALE GENOMIC DNA]</scope>
</reference>
<feature type="transmembrane region" description="Helical" evidence="2">
    <location>
        <begin position="202"/>
        <end position="223"/>
    </location>
</feature>
<evidence type="ECO:0000313" key="3">
    <source>
        <dbReference type="EMBL" id="SZX66240.1"/>
    </source>
</evidence>
<evidence type="ECO:0008006" key="5">
    <source>
        <dbReference type="Google" id="ProtNLM"/>
    </source>
</evidence>
<feature type="region of interest" description="Disordered" evidence="1">
    <location>
        <begin position="1"/>
        <end position="36"/>
    </location>
</feature>
<feature type="transmembrane region" description="Helical" evidence="2">
    <location>
        <begin position="307"/>
        <end position="324"/>
    </location>
</feature>
<keyword evidence="2" id="KW-0812">Transmembrane</keyword>
<feature type="transmembrane region" description="Helical" evidence="2">
    <location>
        <begin position="66"/>
        <end position="86"/>
    </location>
</feature>
<dbReference type="PANTHER" id="PTHR31102">
    <property type="match status" value="1"/>
</dbReference>
<dbReference type="AlphaFoldDB" id="A0A383VMV9"/>
<dbReference type="InterPro" id="IPR051843">
    <property type="entry name" value="CPA1_transporter"/>
</dbReference>
<dbReference type="EMBL" id="FNXT01000690">
    <property type="protein sequence ID" value="SZX66240.1"/>
    <property type="molecule type" value="Genomic_DNA"/>
</dbReference>
<feature type="transmembrane region" description="Helical" evidence="2">
    <location>
        <begin position="368"/>
        <end position="391"/>
    </location>
</feature>
<feature type="transmembrane region" description="Helical" evidence="2">
    <location>
        <begin position="173"/>
        <end position="196"/>
    </location>
</feature>
<proteinExistence type="predicted"/>
<feature type="compositionally biased region" description="Basic and acidic residues" evidence="1">
    <location>
        <begin position="1"/>
        <end position="10"/>
    </location>
</feature>
<feature type="transmembrane region" description="Helical" evidence="2">
    <location>
        <begin position="269"/>
        <end position="295"/>
    </location>
</feature>
<feature type="transmembrane region" description="Helical" evidence="2">
    <location>
        <begin position="92"/>
        <end position="111"/>
    </location>
</feature>
<feature type="transmembrane region" description="Helical" evidence="2">
    <location>
        <begin position="403"/>
        <end position="420"/>
    </location>
</feature>
<keyword evidence="2" id="KW-1133">Transmembrane helix</keyword>
<evidence type="ECO:0000313" key="4">
    <source>
        <dbReference type="Proteomes" id="UP000256970"/>
    </source>
</evidence>
<feature type="region of interest" description="Disordered" evidence="1">
    <location>
        <begin position="726"/>
        <end position="765"/>
    </location>
</feature>
<evidence type="ECO:0000256" key="1">
    <source>
        <dbReference type="SAM" id="MobiDB-lite"/>
    </source>
</evidence>
<keyword evidence="2" id="KW-0472">Membrane</keyword>
<name>A0A383VMV9_TETOB</name>